<sequence>MTARRGFVAGVKAMGPVLLGIAPFGLISGVAAVDVGMDPLQIMGMSLLIFAGTSQLAAIDLVAQRASAPVVILTVAVINIRMMMYSASIAPYLRDLSARWRSLLAYLLTDHVYALAIVAVEDDDRPVTVKWYVLGLGAAIWIVWQVSTVAVSSSGRPFPTSGGSGLSSRSPSSPSSSPN</sequence>
<evidence type="ECO:0000313" key="11">
    <source>
        <dbReference type="Proteomes" id="UP001430455"/>
    </source>
</evidence>
<dbReference type="PANTHER" id="PTHR34979:SF1">
    <property type="entry name" value="INNER MEMBRANE PROTEIN YGAZ"/>
    <property type="match status" value="1"/>
</dbReference>
<evidence type="ECO:0000256" key="8">
    <source>
        <dbReference type="SAM" id="MobiDB-lite"/>
    </source>
</evidence>
<evidence type="ECO:0000256" key="1">
    <source>
        <dbReference type="ARBA" id="ARBA00004651"/>
    </source>
</evidence>
<evidence type="ECO:0000256" key="9">
    <source>
        <dbReference type="SAM" id="Phobius"/>
    </source>
</evidence>
<gene>
    <name evidence="10" type="ORF">EGH23_19300</name>
</gene>
<evidence type="ECO:0000256" key="5">
    <source>
        <dbReference type="ARBA" id="ARBA00022692"/>
    </source>
</evidence>
<comment type="similarity">
    <text evidence="2">Belongs to the AzlC family.</text>
</comment>
<evidence type="ECO:0000256" key="2">
    <source>
        <dbReference type="ARBA" id="ARBA00010735"/>
    </source>
</evidence>
<dbReference type="Proteomes" id="UP001430455">
    <property type="component" value="Unassembled WGS sequence"/>
</dbReference>
<dbReference type="RefSeq" id="WP_220581620.1">
    <property type="nucleotide sequence ID" value="NZ_RKLT01000013.1"/>
</dbReference>
<comment type="subcellular location">
    <subcellularLocation>
        <location evidence="1">Cell membrane</location>
        <topology evidence="1">Multi-pass membrane protein</topology>
    </subcellularLocation>
</comment>
<protein>
    <submittedName>
        <fullName evidence="10">AzlC family ABC transporter permease</fullName>
    </submittedName>
</protein>
<keyword evidence="3" id="KW-0813">Transport</keyword>
<dbReference type="EMBL" id="RKLT01000013">
    <property type="protein sequence ID" value="MBX0297028.1"/>
    <property type="molecule type" value="Genomic_DNA"/>
</dbReference>
<reference evidence="10 11" key="1">
    <citation type="submission" date="2021-06" db="EMBL/GenBank/DDBJ databases">
        <title>Halomicroarcula sp. a new haloarchaeum isolated from saline soil.</title>
        <authorList>
            <person name="Duran-Viseras A."/>
            <person name="Sanchez-Porro C."/>
            <person name="Ventosa A."/>
        </authorList>
    </citation>
    <scope>NUCLEOTIDE SEQUENCE [LARGE SCALE GENOMIC DNA]</scope>
    <source>
        <strain evidence="10 11">F27</strain>
    </source>
</reference>
<accession>A0AAW4PHC0</accession>
<dbReference type="InterPro" id="IPR011606">
    <property type="entry name" value="Brnchd-chn_aa_trnsp_permease"/>
</dbReference>
<evidence type="ECO:0000256" key="4">
    <source>
        <dbReference type="ARBA" id="ARBA00022475"/>
    </source>
</evidence>
<feature type="transmembrane region" description="Helical" evidence="9">
    <location>
        <begin position="42"/>
        <end position="63"/>
    </location>
</feature>
<organism evidence="10 11">
    <name type="scientific">Haloarcula nitratireducens</name>
    <dbReference type="NCBI Taxonomy" id="2487749"/>
    <lineage>
        <taxon>Archaea</taxon>
        <taxon>Methanobacteriati</taxon>
        <taxon>Methanobacteriota</taxon>
        <taxon>Stenosarchaea group</taxon>
        <taxon>Halobacteria</taxon>
        <taxon>Halobacteriales</taxon>
        <taxon>Haloarculaceae</taxon>
        <taxon>Haloarcula</taxon>
    </lineage>
</organism>
<proteinExistence type="inferred from homology"/>
<feature type="region of interest" description="Disordered" evidence="8">
    <location>
        <begin position="156"/>
        <end position="179"/>
    </location>
</feature>
<evidence type="ECO:0000256" key="3">
    <source>
        <dbReference type="ARBA" id="ARBA00022448"/>
    </source>
</evidence>
<feature type="transmembrane region" description="Helical" evidence="9">
    <location>
        <begin position="103"/>
        <end position="120"/>
    </location>
</feature>
<evidence type="ECO:0000256" key="7">
    <source>
        <dbReference type="ARBA" id="ARBA00023136"/>
    </source>
</evidence>
<dbReference type="GO" id="GO:0005886">
    <property type="term" value="C:plasma membrane"/>
    <property type="evidence" value="ECO:0007669"/>
    <property type="project" value="UniProtKB-SubCell"/>
</dbReference>
<feature type="compositionally biased region" description="Low complexity" evidence="8">
    <location>
        <begin position="166"/>
        <end position="179"/>
    </location>
</feature>
<keyword evidence="4" id="KW-1003">Cell membrane</keyword>
<evidence type="ECO:0000256" key="6">
    <source>
        <dbReference type="ARBA" id="ARBA00022989"/>
    </source>
</evidence>
<dbReference type="Pfam" id="PF03591">
    <property type="entry name" value="AzlC"/>
    <property type="match status" value="1"/>
</dbReference>
<dbReference type="PANTHER" id="PTHR34979">
    <property type="entry name" value="INNER MEMBRANE PROTEIN YGAZ"/>
    <property type="match status" value="1"/>
</dbReference>
<keyword evidence="11" id="KW-1185">Reference proteome</keyword>
<evidence type="ECO:0000313" key="10">
    <source>
        <dbReference type="EMBL" id="MBX0297028.1"/>
    </source>
</evidence>
<name>A0AAW4PHC0_9EURY</name>
<keyword evidence="7 9" id="KW-0472">Membrane</keyword>
<keyword evidence="6 9" id="KW-1133">Transmembrane helix</keyword>
<comment type="caution">
    <text evidence="10">The sequence shown here is derived from an EMBL/GenBank/DDBJ whole genome shotgun (WGS) entry which is preliminary data.</text>
</comment>
<dbReference type="AlphaFoldDB" id="A0AAW4PHC0"/>
<feature type="transmembrane region" description="Helical" evidence="9">
    <location>
        <begin position="132"/>
        <end position="151"/>
    </location>
</feature>
<keyword evidence="5 9" id="KW-0812">Transmembrane</keyword>
<feature type="transmembrane region" description="Helical" evidence="9">
    <location>
        <begin position="70"/>
        <end position="91"/>
    </location>
</feature>
<dbReference type="GO" id="GO:1903785">
    <property type="term" value="P:L-valine transmembrane transport"/>
    <property type="evidence" value="ECO:0007669"/>
    <property type="project" value="TreeGrafter"/>
</dbReference>